<evidence type="ECO:0000259" key="2">
    <source>
        <dbReference type="Pfam" id="PF14292"/>
    </source>
</evidence>
<dbReference type="GO" id="GO:2001070">
    <property type="term" value="F:starch binding"/>
    <property type="evidence" value="ECO:0007669"/>
    <property type="project" value="InterPro"/>
</dbReference>
<dbReference type="GO" id="GO:0019867">
    <property type="term" value="C:outer membrane"/>
    <property type="evidence" value="ECO:0007669"/>
    <property type="project" value="InterPro"/>
</dbReference>
<sequence length="349" mass="37835">MKYQFHNFLSLLLLLGLLASCAEEELVMLSAEAAPPTILNPVAGSTIALQQEAESERIAFEFTPADFGFQAAVTYVLQADIAGNNFTEAVDMGSGTASPIELTVREFNQRLIQRGLTPEQAEEMEFRVVASINPLVEARASEAVLLEVVAFAVQLQFPRLYLPGDHQGWDPANEQTVIYSVNSDGIFEGYVHILTGNGQFKINETPSWDVNFGDNEGNGSLDAGGENLSVAGRLGTFLLSVNMNELTYEIGPNRVWGLVGDATPGGWDTDTPLAFDAAQNILTLTLDLNAGNLKFRANNSWDFNFGDNGLNGQLDSGGADIPVEEAGNYTVTMDWRTPGEVTYTLKKNP</sequence>
<feature type="signal peptide" evidence="1">
    <location>
        <begin position="1"/>
        <end position="22"/>
    </location>
</feature>
<dbReference type="STRING" id="1232681.ADIS_4127"/>
<comment type="caution">
    <text evidence="3">The sequence shown here is derived from an EMBL/GenBank/DDBJ whole genome shotgun (WGS) entry which is preliminary data.</text>
</comment>
<feature type="domain" description="SusE outer membrane protein" evidence="2">
    <location>
        <begin position="23"/>
        <end position="128"/>
    </location>
</feature>
<evidence type="ECO:0000256" key="1">
    <source>
        <dbReference type="SAM" id="SignalP"/>
    </source>
</evidence>
<dbReference type="OrthoDB" id="975117at2"/>
<keyword evidence="1" id="KW-0732">Signal</keyword>
<reference evidence="3 4" key="1">
    <citation type="submission" date="2013-02" db="EMBL/GenBank/DDBJ databases">
        <title>A novel strain isolated from Lonar lake, Maharashtra, India.</title>
        <authorList>
            <person name="Singh A."/>
        </authorList>
    </citation>
    <scope>NUCLEOTIDE SEQUENCE [LARGE SCALE GENOMIC DNA]</scope>
    <source>
        <strain evidence="3 4">AK24</strain>
    </source>
</reference>
<evidence type="ECO:0000313" key="3">
    <source>
        <dbReference type="EMBL" id="EON75423.1"/>
    </source>
</evidence>
<feature type="chain" id="PRO_5004450975" description="SusE outer membrane protein domain-containing protein" evidence="1">
    <location>
        <begin position="23"/>
        <end position="349"/>
    </location>
</feature>
<dbReference type="Gene3D" id="2.60.40.3620">
    <property type="match status" value="2"/>
</dbReference>
<dbReference type="InterPro" id="IPR025970">
    <property type="entry name" value="SusE"/>
</dbReference>
<dbReference type="Proteomes" id="UP000013909">
    <property type="component" value="Unassembled WGS sequence"/>
</dbReference>
<dbReference type="PROSITE" id="PS51257">
    <property type="entry name" value="PROKAR_LIPOPROTEIN"/>
    <property type="match status" value="1"/>
</dbReference>
<proteinExistence type="predicted"/>
<dbReference type="AlphaFoldDB" id="R7ZMW1"/>
<dbReference type="EMBL" id="AQHR01000107">
    <property type="protein sequence ID" value="EON75423.1"/>
    <property type="molecule type" value="Genomic_DNA"/>
</dbReference>
<name>R7ZMW1_9BACT</name>
<evidence type="ECO:0000313" key="4">
    <source>
        <dbReference type="Proteomes" id="UP000013909"/>
    </source>
</evidence>
<dbReference type="CDD" id="cd12956">
    <property type="entry name" value="CBM_SusE-F_like"/>
    <property type="match status" value="1"/>
</dbReference>
<dbReference type="RefSeq" id="WP_010856254.1">
    <property type="nucleotide sequence ID" value="NZ_AQHR01000107.1"/>
</dbReference>
<gene>
    <name evidence="3" type="ORF">ADIS_4127</name>
</gene>
<keyword evidence="4" id="KW-1185">Reference proteome</keyword>
<protein>
    <recommendedName>
        <fullName evidence="2">SusE outer membrane protein domain-containing protein</fullName>
    </recommendedName>
</protein>
<dbReference type="CDD" id="cd12967">
    <property type="entry name" value="CBM_SusE-F_like_u1"/>
    <property type="match status" value="1"/>
</dbReference>
<accession>R7ZMW1</accession>
<dbReference type="Pfam" id="PF14292">
    <property type="entry name" value="SusE"/>
    <property type="match status" value="1"/>
</dbReference>
<organism evidence="3 4">
    <name type="scientific">Lunatimonas lonarensis</name>
    <dbReference type="NCBI Taxonomy" id="1232681"/>
    <lineage>
        <taxon>Bacteria</taxon>
        <taxon>Pseudomonadati</taxon>
        <taxon>Bacteroidota</taxon>
        <taxon>Cytophagia</taxon>
        <taxon>Cytophagales</taxon>
        <taxon>Cyclobacteriaceae</taxon>
    </lineage>
</organism>